<sequence>MHLLCMTVLIGFLAGLVARWITPGRGFSGFLLTMMVGIAGALTASFFGQLLRWYEPGQSAGFVGSVIGAILLLAGHHLVVRGR</sequence>
<comment type="similarity">
    <text evidence="2">Belongs to the UPF0410 family.</text>
</comment>
<dbReference type="PANTHER" id="PTHR33884">
    <property type="entry name" value="UPF0410 PROTEIN YMGE"/>
    <property type="match status" value="1"/>
</dbReference>
<keyword evidence="3" id="KW-1003">Cell membrane</keyword>
<keyword evidence="4 7" id="KW-0812">Transmembrane</keyword>
<evidence type="ECO:0000256" key="3">
    <source>
        <dbReference type="ARBA" id="ARBA00022475"/>
    </source>
</evidence>
<evidence type="ECO:0000256" key="1">
    <source>
        <dbReference type="ARBA" id="ARBA00004651"/>
    </source>
</evidence>
<dbReference type="PANTHER" id="PTHR33884:SF7">
    <property type="entry name" value="BSL8023 PROTEIN"/>
    <property type="match status" value="1"/>
</dbReference>
<evidence type="ECO:0000256" key="4">
    <source>
        <dbReference type="ARBA" id="ARBA00022692"/>
    </source>
</evidence>
<evidence type="ECO:0000256" key="7">
    <source>
        <dbReference type="SAM" id="Phobius"/>
    </source>
</evidence>
<proteinExistence type="inferred from homology"/>
<reference evidence="8" key="2">
    <citation type="journal article" date="2023" name="Front. Microbiol.">
        <title>Ralstonia chuxiongensis sp. nov., Ralstonia mojiangensis sp. nov., and Ralstonia soli sp. nov., isolated from tobacco fields, are three novel species in the family Burkholderiaceae.</title>
        <authorList>
            <person name="Lu C.H."/>
            <person name="Zhang Y.Y."/>
            <person name="Jiang N."/>
            <person name="Chen W."/>
            <person name="Shao X."/>
            <person name="Zhao Z.M."/>
            <person name="Lu W.L."/>
            <person name="Hu X."/>
            <person name="Xi Y.X."/>
            <person name="Zou S.Y."/>
            <person name="Wei Q.J."/>
            <person name="Lin Z.L."/>
            <person name="Gong L."/>
            <person name="Gai X.T."/>
            <person name="Zhang L.Q."/>
            <person name="Li J.Y."/>
            <person name="Jin Y."/>
            <person name="Xia Z.Y."/>
        </authorList>
    </citation>
    <scope>NUCLEOTIDE SEQUENCE</scope>
    <source>
        <strain evidence="8">21MJYT02-11</strain>
    </source>
</reference>
<evidence type="ECO:0000256" key="5">
    <source>
        <dbReference type="ARBA" id="ARBA00022989"/>
    </source>
</evidence>
<keyword evidence="5 7" id="KW-1133">Transmembrane helix</keyword>
<comment type="caution">
    <text evidence="8">The sequence shown here is derived from an EMBL/GenBank/DDBJ whole genome shotgun (WGS) entry which is preliminary data.</text>
</comment>
<dbReference type="EMBL" id="JAMXHT010000003">
    <property type="protein sequence ID" value="MCO5398141.1"/>
    <property type="molecule type" value="Genomic_DNA"/>
</dbReference>
<dbReference type="RefSeq" id="WP_252678913.1">
    <property type="nucleotide sequence ID" value="NZ_JAMXHT010000003.1"/>
</dbReference>
<comment type="subcellular location">
    <subcellularLocation>
        <location evidence="1">Cell membrane</location>
        <topology evidence="1">Multi-pass membrane protein</topology>
    </subcellularLocation>
</comment>
<organism evidence="8 9">
    <name type="scientific">Ralstonia soli</name>
    <dbReference type="NCBI Taxonomy" id="2953896"/>
    <lineage>
        <taxon>Bacteria</taxon>
        <taxon>Pseudomonadati</taxon>
        <taxon>Pseudomonadota</taxon>
        <taxon>Betaproteobacteria</taxon>
        <taxon>Burkholderiales</taxon>
        <taxon>Burkholderiaceae</taxon>
        <taxon>Ralstonia</taxon>
    </lineage>
</organism>
<accession>A0ABT1AIK6</accession>
<evidence type="ECO:0000256" key="6">
    <source>
        <dbReference type="ARBA" id="ARBA00023136"/>
    </source>
</evidence>
<dbReference type="Pfam" id="PF04226">
    <property type="entry name" value="Transgly_assoc"/>
    <property type="match status" value="1"/>
</dbReference>
<name>A0ABT1AIK6_9RALS</name>
<keyword evidence="6 7" id="KW-0472">Membrane</keyword>
<evidence type="ECO:0000256" key="2">
    <source>
        <dbReference type="ARBA" id="ARBA00011006"/>
    </source>
</evidence>
<feature type="transmembrane region" description="Helical" evidence="7">
    <location>
        <begin position="29"/>
        <end position="48"/>
    </location>
</feature>
<dbReference type="Proteomes" id="UP001162811">
    <property type="component" value="Unassembled WGS sequence"/>
</dbReference>
<evidence type="ECO:0000313" key="9">
    <source>
        <dbReference type="Proteomes" id="UP001162811"/>
    </source>
</evidence>
<evidence type="ECO:0000313" key="8">
    <source>
        <dbReference type="EMBL" id="MCO5398141.1"/>
    </source>
</evidence>
<dbReference type="InterPro" id="IPR007341">
    <property type="entry name" value="Transgly_assoc"/>
</dbReference>
<keyword evidence="9" id="KW-1185">Reference proteome</keyword>
<protein>
    <submittedName>
        <fullName evidence="8">GlsB/YeaQ/YmgE family stress response membrane protein</fullName>
    </submittedName>
</protein>
<gene>
    <name evidence="8" type="ORF">NG900_08015</name>
</gene>
<feature type="transmembrane region" description="Helical" evidence="7">
    <location>
        <begin position="60"/>
        <end position="80"/>
    </location>
</feature>
<reference evidence="8" key="1">
    <citation type="submission" date="2022-06" db="EMBL/GenBank/DDBJ databases">
        <authorList>
            <person name="Lu C.-H."/>
        </authorList>
    </citation>
    <scope>NUCLEOTIDE SEQUENCE</scope>
    <source>
        <strain evidence="8">21MJYT02-11</strain>
    </source>
</reference>